<reference evidence="1 2" key="2">
    <citation type="journal article" date="2022" name="Mol. Ecol. Resour.">
        <title>The genomes of chicory, endive, great burdock and yacon provide insights into Asteraceae paleo-polyploidization history and plant inulin production.</title>
        <authorList>
            <person name="Fan W."/>
            <person name="Wang S."/>
            <person name="Wang H."/>
            <person name="Wang A."/>
            <person name="Jiang F."/>
            <person name="Liu H."/>
            <person name="Zhao H."/>
            <person name="Xu D."/>
            <person name="Zhang Y."/>
        </authorList>
    </citation>
    <scope>NUCLEOTIDE SEQUENCE [LARGE SCALE GENOMIC DNA]</scope>
    <source>
        <strain evidence="2">cv. Yunnan</strain>
        <tissue evidence="1">Leaves</tissue>
    </source>
</reference>
<gene>
    <name evidence="1" type="ORF">L1987_65864</name>
</gene>
<dbReference type="Proteomes" id="UP001056120">
    <property type="component" value="Linkage Group LG22"/>
</dbReference>
<reference evidence="2" key="1">
    <citation type="journal article" date="2022" name="Mol. Ecol. Resour.">
        <title>The genomes of chicory, endive, great burdock and yacon provide insights into Asteraceae palaeo-polyploidization history and plant inulin production.</title>
        <authorList>
            <person name="Fan W."/>
            <person name="Wang S."/>
            <person name="Wang H."/>
            <person name="Wang A."/>
            <person name="Jiang F."/>
            <person name="Liu H."/>
            <person name="Zhao H."/>
            <person name="Xu D."/>
            <person name="Zhang Y."/>
        </authorList>
    </citation>
    <scope>NUCLEOTIDE SEQUENCE [LARGE SCALE GENOMIC DNA]</scope>
    <source>
        <strain evidence="2">cv. Yunnan</strain>
    </source>
</reference>
<organism evidence="1 2">
    <name type="scientific">Smallanthus sonchifolius</name>
    <dbReference type="NCBI Taxonomy" id="185202"/>
    <lineage>
        <taxon>Eukaryota</taxon>
        <taxon>Viridiplantae</taxon>
        <taxon>Streptophyta</taxon>
        <taxon>Embryophyta</taxon>
        <taxon>Tracheophyta</taxon>
        <taxon>Spermatophyta</taxon>
        <taxon>Magnoliopsida</taxon>
        <taxon>eudicotyledons</taxon>
        <taxon>Gunneridae</taxon>
        <taxon>Pentapetalae</taxon>
        <taxon>asterids</taxon>
        <taxon>campanulids</taxon>
        <taxon>Asterales</taxon>
        <taxon>Asteraceae</taxon>
        <taxon>Asteroideae</taxon>
        <taxon>Heliantheae alliance</taxon>
        <taxon>Millerieae</taxon>
        <taxon>Smallanthus</taxon>
    </lineage>
</organism>
<accession>A0ACB9BVQ4</accession>
<name>A0ACB9BVQ4_9ASTR</name>
<proteinExistence type="predicted"/>
<evidence type="ECO:0000313" key="1">
    <source>
        <dbReference type="EMBL" id="KAI3726067.1"/>
    </source>
</evidence>
<evidence type="ECO:0000313" key="2">
    <source>
        <dbReference type="Proteomes" id="UP001056120"/>
    </source>
</evidence>
<sequence>MCTSCCLLESDVEGSDEEILLDVEVGIGSGGSMKEKEADHETKGNLLGLVKPEDVSLNPRISGGRGLLDLAEKNEMEYEERQFLWGERRPHLEWVHSTSRRSVLLRPYTWGKFGHSRTSETIPSSFCVSESEYEVVSNRSRVLFRASNLLSSTVLGKLLIRL</sequence>
<dbReference type="EMBL" id="CM042039">
    <property type="protein sequence ID" value="KAI3726067.1"/>
    <property type="molecule type" value="Genomic_DNA"/>
</dbReference>
<protein>
    <submittedName>
        <fullName evidence="1">Uncharacterized protein</fullName>
    </submittedName>
</protein>
<comment type="caution">
    <text evidence="1">The sequence shown here is derived from an EMBL/GenBank/DDBJ whole genome shotgun (WGS) entry which is preliminary data.</text>
</comment>
<keyword evidence="2" id="KW-1185">Reference proteome</keyword>